<dbReference type="Proteomes" id="UP000807306">
    <property type="component" value="Unassembled WGS sequence"/>
</dbReference>
<feature type="domain" description="Glycosyltransferase 2-like" evidence="2">
    <location>
        <begin position="621"/>
        <end position="728"/>
    </location>
</feature>
<comment type="caution">
    <text evidence="4">The sequence shown here is derived from an EMBL/GenBank/DDBJ whole genome shotgun (WGS) entry which is preliminary data.</text>
</comment>
<proteinExistence type="inferred from homology"/>
<reference evidence="4" key="1">
    <citation type="submission" date="2020-11" db="EMBL/GenBank/DDBJ databases">
        <authorList>
            <consortium name="DOE Joint Genome Institute"/>
            <person name="Ahrendt S."/>
            <person name="Riley R."/>
            <person name="Andreopoulos W."/>
            <person name="Labutti K."/>
            <person name="Pangilinan J."/>
            <person name="Ruiz-Duenas F.J."/>
            <person name="Barrasa J.M."/>
            <person name="Sanchez-Garcia M."/>
            <person name="Camarero S."/>
            <person name="Miyauchi S."/>
            <person name="Serrano A."/>
            <person name="Linde D."/>
            <person name="Babiker R."/>
            <person name="Drula E."/>
            <person name="Ayuso-Fernandez I."/>
            <person name="Pacheco R."/>
            <person name="Padilla G."/>
            <person name="Ferreira P."/>
            <person name="Barriuso J."/>
            <person name="Kellner H."/>
            <person name="Castanera R."/>
            <person name="Alfaro M."/>
            <person name="Ramirez L."/>
            <person name="Pisabarro A.G."/>
            <person name="Kuo A."/>
            <person name="Tritt A."/>
            <person name="Lipzen A."/>
            <person name="He G."/>
            <person name="Yan M."/>
            <person name="Ng V."/>
            <person name="Cullen D."/>
            <person name="Martin F."/>
            <person name="Rosso M.-N."/>
            <person name="Henrissat B."/>
            <person name="Hibbett D."/>
            <person name="Martinez A.T."/>
            <person name="Grigoriev I.V."/>
        </authorList>
    </citation>
    <scope>NUCLEOTIDE SEQUENCE</scope>
    <source>
        <strain evidence="4">CBS 506.95</strain>
    </source>
</reference>
<keyword evidence="5" id="KW-1185">Reference proteome</keyword>
<dbReference type="OrthoDB" id="331544at2759"/>
<evidence type="ECO:0000313" key="4">
    <source>
        <dbReference type="EMBL" id="KAF9526234.1"/>
    </source>
</evidence>
<accession>A0A9P6JN36</accession>
<evidence type="ECO:0000313" key="5">
    <source>
        <dbReference type="Proteomes" id="UP000807306"/>
    </source>
</evidence>
<evidence type="ECO:0000256" key="1">
    <source>
        <dbReference type="ARBA" id="ARBA00007637"/>
    </source>
</evidence>
<dbReference type="InterPro" id="IPR036291">
    <property type="entry name" value="NAD(P)-bd_dom_sf"/>
</dbReference>
<evidence type="ECO:0000259" key="2">
    <source>
        <dbReference type="Pfam" id="PF00535"/>
    </source>
</evidence>
<dbReference type="PANTHER" id="PTHR43000">
    <property type="entry name" value="DTDP-D-GLUCOSE 4,6-DEHYDRATASE-RELATED"/>
    <property type="match status" value="1"/>
</dbReference>
<dbReference type="CDD" id="cd00761">
    <property type="entry name" value="Glyco_tranf_GTA_type"/>
    <property type="match status" value="1"/>
</dbReference>
<dbReference type="Gene3D" id="3.90.550.10">
    <property type="entry name" value="Spore Coat Polysaccharide Biosynthesis Protein SpsA, Chain A"/>
    <property type="match status" value="1"/>
</dbReference>
<dbReference type="AlphaFoldDB" id="A0A9P6JN36"/>
<dbReference type="Gene3D" id="3.40.50.720">
    <property type="entry name" value="NAD(P)-binding Rossmann-like Domain"/>
    <property type="match status" value="1"/>
</dbReference>
<dbReference type="Pfam" id="PF01370">
    <property type="entry name" value="Epimerase"/>
    <property type="match status" value="1"/>
</dbReference>
<dbReference type="SUPFAM" id="SSF53448">
    <property type="entry name" value="Nucleotide-diphospho-sugar transferases"/>
    <property type="match status" value="2"/>
</dbReference>
<dbReference type="SUPFAM" id="SSF51735">
    <property type="entry name" value="NAD(P)-binding Rossmann-fold domains"/>
    <property type="match status" value="1"/>
</dbReference>
<evidence type="ECO:0000259" key="3">
    <source>
        <dbReference type="Pfam" id="PF01370"/>
    </source>
</evidence>
<dbReference type="EMBL" id="MU157874">
    <property type="protein sequence ID" value="KAF9526234.1"/>
    <property type="molecule type" value="Genomic_DNA"/>
</dbReference>
<dbReference type="InterPro" id="IPR001173">
    <property type="entry name" value="Glyco_trans_2-like"/>
</dbReference>
<dbReference type="InterPro" id="IPR029044">
    <property type="entry name" value="Nucleotide-diphossugar_trans"/>
</dbReference>
<dbReference type="Gene3D" id="3.90.25.10">
    <property type="entry name" value="UDP-galactose 4-epimerase, domain 1"/>
    <property type="match status" value="1"/>
</dbReference>
<sequence>MNSITKKVVLITGGHGFIGSHVARELYTSGEYYIRIVDVNLKPAHDKPLCHEFFHGDLCDDTLCRSLVRGVDIILHFAANMGGMGTIHAANDFTIYDQNHRMTLNLVEAAIQAGVQLFFYASSACVYPESLQNDPTNTTSLRESDVWANPPPKPQGLYGLEKLVSELLLAQLPHKMEVRIARFHNVYGPGGAWNDGREKAPAAMLRKAIALKSSLDHSKSFEIWGDGQCKRSFLYIDDAVDGVVKLLNSSEQNPVNIGSDSAITIQDLAHLALKCFDIDPGALIFAYDATKPTGVSSRNSNNDLVSTLLDWRPTTSLEEGMRRTGVWIQQQVSEALVSHDQENQLFTSKLLHLKSQDVVFALLLPITSRGSNKPDDCLKHLRNFAKSLTRTTWRDVHEKNAARYRFVIYLAIDYDDTFLISEGPDNSLPQQVLQEDGLFDIVTLVCKHPRGHVCKIWKECAKRAFEDGCDYFVLLGDDVVLKDEGWMRDAHAAFKQLSATTRTPFGFGCVAFTDLTFPGMPTFPIVHRIHMEIFKGEIIPDAFINQDGDPFLFQLYRRWGCSMMFSSRLSNGIGGGDDCRYEKKHAEDWTFEVLDSATDSAEAWLLTSVDNPIQKKLTLDVVIPCYRVDLTVLNTMLSLKSSPTCSTMFIVIIDNPLSPHIFELESRYAHRPDIRIRINKTNVGASASRNRGMEESAADWVHFLDDDVVPDEDLLIKAEEIIRAHPRAAGFVGNSIFPTANTVFTTAVHVASLTYFWDIASKMKDNVDLPWGVTANLIARRNIPDGVKFDLMYPKTGGGEDIDFCIRKRDYVVHNTENGEGFVAAPLVQVTHPWWNNGKRSYWRFFNWSVGDGALVKQFPQHVYHGYAPNAAECLLLSVMAAVLGASCAQWNIVMASLKVFGLVLSANMLHDTFRHLYLHPERDVVINSSLNGFYWVLAIFESTLIRVFSEVGRVWGLVQRGDYGYLGYRFDWFTGRLDGVRAEERRRNTECILITLVLAFVVLS</sequence>
<organism evidence="4 5">
    <name type="scientific">Crepidotus variabilis</name>
    <dbReference type="NCBI Taxonomy" id="179855"/>
    <lineage>
        <taxon>Eukaryota</taxon>
        <taxon>Fungi</taxon>
        <taxon>Dikarya</taxon>
        <taxon>Basidiomycota</taxon>
        <taxon>Agaricomycotina</taxon>
        <taxon>Agaricomycetes</taxon>
        <taxon>Agaricomycetidae</taxon>
        <taxon>Agaricales</taxon>
        <taxon>Agaricineae</taxon>
        <taxon>Crepidotaceae</taxon>
        <taxon>Crepidotus</taxon>
    </lineage>
</organism>
<protein>
    <submittedName>
        <fullName evidence="4">NAD-dependent epimerase/dehydratase</fullName>
    </submittedName>
</protein>
<comment type="similarity">
    <text evidence="1">Belongs to the NAD(P)-dependent epimerase/dehydratase family.</text>
</comment>
<name>A0A9P6JN36_9AGAR</name>
<gene>
    <name evidence="4" type="ORF">CPB83DRAFT_770692</name>
</gene>
<dbReference type="InterPro" id="IPR001509">
    <property type="entry name" value="Epimerase_deHydtase"/>
</dbReference>
<feature type="domain" description="NAD-dependent epimerase/dehydratase" evidence="3">
    <location>
        <begin position="9"/>
        <end position="258"/>
    </location>
</feature>
<dbReference type="Pfam" id="PF00535">
    <property type="entry name" value="Glycos_transf_2"/>
    <property type="match status" value="1"/>
</dbReference>